<dbReference type="EMBL" id="CP007264">
    <property type="protein sequence ID" value="AHL22809.1"/>
    <property type="molecule type" value="Genomic_DNA"/>
</dbReference>
<organism evidence="1 2">
    <name type="scientific">Thermococcus nautili</name>
    <dbReference type="NCBI Taxonomy" id="195522"/>
    <lineage>
        <taxon>Archaea</taxon>
        <taxon>Methanobacteriati</taxon>
        <taxon>Methanobacteriota</taxon>
        <taxon>Thermococci</taxon>
        <taxon>Thermococcales</taxon>
        <taxon>Thermococcaceae</taxon>
        <taxon>Thermococcus</taxon>
    </lineage>
</organism>
<dbReference type="AlphaFoldDB" id="W8PL91"/>
<proteinExistence type="predicted"/>
<protein>
    <recommendedName>
        <fullName evidence="3">PIN domain-containing protein</fullName>
    </recommendedName>
</protein>
<reference evidence="1 2" key="1">
    <citation type="submission" date="2014-02" db="EMBL/GenBank/DDBJ databases">
        <title>Genome Sequence of an Hyperthermophilic Archaeon, Thermococcus nautili 30-1, producing viral vesicles.</title>
        <authorList>
            <person name="Oberto J."/>
            <person name="Gaudin M."/>
            <person name="Cossu M."/>
            <person name="Gorlas A."/>
            <person name="Slesarev A."/>
            <person name="Marguet E."/>
            <person name="Forterre P."/>
        </authorList>
    </citation>
    <scope>NUCLEOTIDE SEQUENCE [LARGE SCALE GENOMIC DNA]</scope>
    <source>
        <strain evidence="1 2">30-1</strain>
    </source>
</reference>
<dbReference type="RefSeq" id="WP_042690907.1">
    <property type="nucleotide sequence ID" value="NZ_CP007264.1"/>
</dbReference>
<evidence type="ECO:0008006" key="3">
    <source>
        <dbReference type="Google" id="ProtNLM"/>
    </source>
</evidence>
<gene>
    <name evidence="1" type="ORF">BD01_1192</name>
</gene>
<dbReference type="Proteomes" id="UP000019434">
    <property type="component" value="Chromosome"/>
</dbReference>
<dbReference type="eggNOG" id="arCOG02120">
    <property type="taxonomic scope" value="Archaea"/>
</dbReference>
<sequence length="90" mass="10458">MEVYRKKSVIIDPKVWVEASDDYEDNEVLSVACDAGVEYVITQDWNDILSLRDPKTKEVIIEDENGNEVCRLKILTPREFLEELQEKGKI</sequence>
<keyword evidence="2" id="KW-1185">Reference proteome</keyword>
<evidence type="ECO:0000313" key="1">
    <source>
        <dbReference type="EMBL" id="AHL22809.1"/>
    </source>
</evidence>
<dbReference type="OrthoDB" id="103609at2157"/>
<name>W8PL91_9EURY</name>
<evidence type="ECO:0000313" key="2">
    <source>
        <dbReference type="Proteomes" id="UP000019434"/>
    </source>
</evidence>
<dbReference type="KEGG" id="tnu:BD01_1192"/>
<accession>W8PL91</accession>
<dbReference type="GeneID" id="24958951"/>
<dbReference type="STRING" id="195522.BD01_1192"/>
<dbReference type="HOGENOM" id="CLU_170078_0_0_2"/>